<gene>
    <name evidence="4" type="ORF">NEMVEDRAFT_v1g247700</name>
</gene>
<dbReference type="GO" id="GO:0005634">
    <property type="term" value="C:nucleus"/>
    <property type="evidence" value="ECO:0000318"/>
    <property type="project" value="GO_Central"/>
</dbReference>
<keyword evidence="2" id="KW-1015">Disulfide bond</keyword>
<name>A7SVU1_NEMVE</name>
<dbReference type="InParanoid" id="A7SVU1"/>
<dbReference type="PANTHER" id="PTHR46403">
    <property type="entry name" value="TP53-REGULATED INHIBITOR OF APOPTOSIS 1"/>
    <property type="match status" value="1"/>
</dbReference>
<dbReference type="GO" id="GO:0005758">
    <property type="term" value="C:mitochondrial intermembrane space"/>
    <property type="evidence" value="ECO:0000318"/>
    <property type="project" value="GO_Central"/>
</dbReference>
<dbReference type="OMA" id="KKYDDCF"/>
<evidence type="ECO:0000256" key="2">
    <source>
        <dbReference type="ARBA" id="ARBA00023157"/>
    </source>
</evidence>
<reference evidence="4 5" key="1">
    <citation type="journal article" date="2007" name="Science">
        <title>Sea anemone genome reveals ancestral eumetazoan gene repertoire and genomic organization.</title>
        <authorList>
            <person name="Putnam N.H."/>
            <person name="Srivastava M."/>
            <person name="Hellsten U."/>
            <person name="Dirks B."/>
            <person name="Chapman J."/>
            <person name="Salamov A."/>
            <person name="Terry A."/>
            <person name="Shapiro H."/>
            <person name="Lindquist E."/>
            <person name="Kapitonov V.V."/>
            <person name="Jurka J."/>
            <person name="Genikhovich G."/>
            <person name="Grigoriev I.V."/>
            <person name="Lucas S.M."/>
            <person name="Steele R.E."/>
            <person name="Finnerty J.R."/>
            <person name="Technau U."/>
            <person name="Martindale M.Q."/>
            <person name="Rokhsar D.S."/>
        </authorList>
    </citation>
    <scope>NUCLEOTIDE SEQUENCE [LARGE SCALE GENOMIC DNA]</scope>
    <source>
        <strain evidence="5">CH2 X CH6</strain>
    </source>
</reference>
<evidence type="ECO:0000313" key="5">
    <source>
        <dbReference type="Proteomes" id="UP000001593"/>
    </source>
</evidence>
<dbReference type="PhylomeDB" id="A7SVU1"/>
<evidence type="ECO:0000256" key="3">
    <source>
        <dbReference type="ARBA" id="ARBA00023706"/>
    </source>
</evidence>
<organism evidence="4 5">
    <name type="scientific">Nematostella vectensis</name>
    <name type="common">Starlet sea anemone</name>
    <dbReference type="NCBI Taxonomy" id="45351"/>
    <lineage>
        <taxon>Eukaryota</taxon>
        <taxon>Metazoa</taxon>
        <taxon>Cnidaria</taxon>
        <taxon>Anthozoa</taxon>
        <taxon>Hexacorallia</taxon>
        <taxon>Actiniaria</taxon>
        <taxon>Edwardsiidae</taxon>
        <taxon>Nematostella</taxon>
    </lineage>
</organism>
<dbReference type="STRING" id="45351.A7SVU1"/>
<evidence type="ECO:0008006" key="6">
    <source>
        <dbReference type="Google" id="ProtNLM"/>
    </source>
</evidence>
<dbReference type="Proteomes" id="UP000001593">
    <property type="component" value="Unassembled WGS sequence"/>
</dbReference>
<proteinExistence type="inferred from homology"/>
<sequence length="79" mass="9267">MNSVGEECNELKREYDACFNVWYTDYFLKGDRQTTPCKEMFEKYRTCVMKAIKEKNISIDEINDNTLGTGKEKQSPPDQ</sequence>
<dbReference type="AlphaFoldDB" id="A7SVU1"/>
<protein>
    <recommendedName>
        <fullName evidence="6">TP53-regulated inhibitor of apoptosis 1</fullName>
    </recommendedName>
</protein>
<dbReference type="GO" id="GO:0120009">
    <property type="term" value="P:intermembrane lipid transfer"/>
    <property type="evidence" value="ECO:0007669"/>
    <property type="project" value="GOC"/>
</dbReference>
<accession>A7SVU1</accession>
<evidence type="ECO:0000256" key="1">
    <source>
        <dbReference type="ARBA" id="ARBA00006196"/>
    </source>
</evidence>
<comment type="catalytic activity">
    <reaction evidence="3">
        <text>a 1,2-diacyl-sn-glycero-3-phosphate(in) = a 1,2-diacyl-sn-glycero-3-phosphate(out)</text>
        <dbReference type="Rhea" id="RHEA:36435"/>
        <dbReference type="ChEBI" id="CHEBI:58608"/>
    </reaction>
</comment>
<dbReference type="PANTHER" id="PTHR46403:SF1">
    <property type="entry name" value="TP53-REGULATED INHIBITOR OF APOPTOSIS 1"/>
    <property type="match status" value="1"/>
</dbReference>
<dbReference type="eggNOG" id="KOG3481">
    <property type="taxonomic scope" value="Eukaryota"/>
</dbReference>
<comment type="similarity">
    <text evidence="1">Belongs to the TRIAP1/MDM35 family.</text>
</comment>
<dbReference type="Pfam" id="PF05254">
    <property type="entry name" value="UPF0203"/>
    <property type="match status" value="1"/>
</dbReference>
<dbReference type="InterPro" id="IPR007918">
    <property type="entry name" value="MDM35_apoptosis"/>
</dbReference>
<dbReference type="EMBL" id="DS469845">
    <property type="protein sequence ID" value="EDO32160.1"/>
    <property type="molecule type" value="Genomic_DNA"/>
</dbReference>
<keyword evidence="5" id="KW-1185">Reference proteome</keyword>
<dbReference type="GO" id="GO:0045332">
    <property type="term" value="P:phospholipid translocation"/>
    <property type="evidence" value="ECO:0000318"/>
    <property type="project" value="GO_Central"/>
</dbReference>
<evidence type="ECO:0000313" key="4">
    <source>
        <dbReference type="EMBL" id="EDO32160.1"/>
    </source>
</evidence>
<dbReference type="HOGENOM" id="CLU_101473_4_0_1"/>